<gene>
    <name evidence="4" type="ORF">OSB04_016451</name>
</gene>
<dbReference type="InterPro" id="IPR039537">
    <property type="entry name" value="Retrotran_Ty1/copia-like"/>
</dbReference>
<reference evidence="4" key="1">
    <citation type="submission" date="2023-03" db="EMBL/GenBank/DDBJ databases">
        <title>Chromosome-scale reference genome and RAD-based genetic map of yellow starthistle (Centaurea solstitialis) reveal putative structural variation and QTLs associated with invader traits.</title>
        <authorList>
            <person name="Reatini B."/>
            <person name="Cang F.A."/>
            <person name="Jiang Q."/>
            <person name="Mckibben M.T.W."/>
            <person name="Barker M.S."/>
            <person name="Rieseberg L.H."/>
            <person name="Dlugosch K.M."/>
        </authorList>
    </citation>
    <scope>NUCLEOTIDE SEQUENCE</scope>
    <source>
        <strain evidence="4">CAN-66</strain>
        <tissue evidence="4">Leaf</tissue>
    </source>
</reference>
<evidence type="ECO:0000313" key="4">
    <source>
        <dbReference type="EMBL" id="KAJ9552406.1"/>
    </source>
</evidence>
<feature type="domain" description="Integrase catalytic" evidence="3">
    <location>
        <begin position="527"/>
        <end position="724"/>
    </location>
</feature>
<dbReference type="GO" id="GO:0006508">
    <property type="term" value="P:proteolysis"/>
    <property type="evidence" value="ECO:0007669"/>
    <property type="project" value="UniProtKB-KW"/>
</dbReference>
<proteinExistence type="predicted"/>
<dbReference type="Pfam" id="PF14223">
    <property type="entry name" value="Retrotran_gag_2"/>
    <property type="match status" value="1"/>
</dbReference>
<dbReference type="SUPFAM" id="SSF57756">
    <property type="entry name" value="Retrovirus zinc finger-like domains"/>
    <property type="match status" value="1"/>
</dbReference>
<dbReference type="InterPro" id="IPR036875">
    <property type="entry name" value="Znf_CCHC_sf"/>
</dbReference>
<dbReference type="PANTHER" id="PTHR42648">
    <property type="entry name" value="TRANSPOSASE, PUTATIVE-RELATED"/>
    <property type="match status" value="1"/>
</dbReference>
<evidence type="ECO:0000313" key="5">
    <source>
        <dbReference type="Proteomes" id="UP001172457"/>
    </source>
</evidence>
<dbReference type="InterPro" id="IPR054722">
    <property type="entry name" value="PolX-like_BBD"/>
</dbReference>
<dbReference type="InterPro" id="IPR012337">
    <property type="entry name" value="RNaseH-like_sf"/>
</dbReference>
<sequence length="829" mass="92520">MEMEMEDFVGMETQQLSFSAGTEKLNTCQHPVSIHIIKIGTTSAGDSSSSDSLPLSTMIHMLTIKLSSSNYLLWMNQVTSVLSCQDLLGYVDGTSVAPTPTITTNGTSAPNPAYTEWCKQDQRLQSLILSSLTEEAMAETIGCKTARMVRKSLEAAFCPKSTGHAMNVKEELRSLQRGSSSVAEYGRRFKALSDQLSILDQSVDEVEKSHWFLRGLGPEFTAFSAAQMTLDPLPSYRILLPRVVNFQQFETSMSASSAPPVAFTAHKLHPQRGRGHNHGGSNRRSHSSLGRGRGKSHRSQPCQICGALGHLANQCYDRYNRPPSANLAEAFNATCTINDPRKSDWYLDTGASAHMTPNANLDATSPYSGAEQVTIGNGTALNISHVGHCSISPSIKLLNVLVVPELTKNLLSISQLTSDLPVDITFSDHFFVIQKWDTKEILAKGRCNQGLYVLERSQPEFIYALYSRKLKGSFTLWHSRLGHVSFDTIKLLNNLGHLSVTSLLPTPGFCSSCQLAKSKRLSFDNNDKRAPHVLDLVHCDLWGPAPTQSMGYNYYAVFVDDYSRFTWMFPLRAKSEFFNVFLQFQTFVENQFTCKIKVFQSDDGGEFTNARLQQHFQKCGIHHAMSCPYTPAQNGRAERKHRHITETGLAMLFHANAPSAFWLDAFSTAVYTINRLPTRILDGKSSCYLVAFQTMLISILLDVNRLPTRILDGKSPYEMLFGRVPNYANFHPFGCQVFPYLRDYAKNKLAPRSISCIFLGYSTHHKGFRCLEPKSGKVYITRHAQFNELEFPFSSQITSSSQVALDFLAYLDDVRIMCETVTGLPCPML</sequence>
<dbReference type="GO" id="GO:0015074">
    <property type="term" value="P:DNA integration"/>
    <property type="evidence" value="ECO:0007669"/>
    <property type="project" value="InterPro"/>
</dbReference>
<dbReference type="Proteomes" id="UP001172457">
    <property type="component" value="Chromosome 4"/>
</dbReference>
<dbReference type="GO" id="GO:0003676">
    <property type="term" value="F:nucleic acid binding"/>
    <property type="evidence" value="ECO:0007669"/>
    <property type="project" value="InterPro"/>
</dbReference>
<keyword evidence="5" id="KW-1185">Reference proteome</keyword>
<keyword evidence="1" id="KW-0645">Protease</keyword>
<dbReference type="GO" id="GO:0008233">
    <property type="term" value="F:peptidase activity"/>
    <property type="evidence" value="ECO:0007669"/>
    <property type="project" value="UniProtKB-KW"/>
</dbReference>
<dbReference type="EMBL" id="JARYMX010000004">
    <property type="protein sequence ID" value="KAJ9552406.1"/>
    <property type="molecule type" value="Genomic_DNA"/>
</dbReference>
<evidence type="ECO:0000259" key="3">
    <source>
        <dbReference type="PROSITE" id="PS50994"/>
    </source>
</evidence>
<comment type="caution">
    <text evidence="4">The sequence shown here is derived from an EMBL/GenBank/DDBJ whole genome shotgun (WGS) entry which is preliminary data.</text>
</comment>
<dbReference type="InterPro" id="IPR057670">
    <property type="entry name" value="SH3_retrovirus"/>
</dbReference>
<dbReference type="InterPro" id="IPR025724">
    <property type="entry name" value="GAG-pre-integrase_dom"/>
</dbReference>
<dbReference type="PROSITE" id="PS50994">
    <property type="entry name" value="INTEGRASE"/>
    <property type="match status" value="1"/>
</dbReference>
<dbReference type="Gene3D" id="3.30.420.10">
    <property type="entry name" value="Ribonuclease H-like superfamily/Ribonuclease H"/>
    <property type="match status" value="1"/>
</dbReference>
<dbReference type="InterPro" id="IPR001584">
    <property type="entry name" value="Integrase_cat-core"/>
</dbReference>
<dbReference type="AlphaFoldDB" id="A0AA38TE75"/>
<dbReference type="PANTHER" id="PTHR42648:SF26">
    <property type="entry name" value="INTEGRASE CATALYTIC DOMAIN-CONTAINING PROTEIN"/>
    <property type="match status" value="1"/>
</dbReference>
<name>A0AA38TE75_9ASTR</name>
<organism evidence="4 5">
    <name type="scientific">Centaurea solstitialis</name>
    <name type="common">yellow star-thistle</name>
    <dbReference type="NCBI Taxonomy" id="347529"/>
    <lineage>
        <taxon>Eukaryota</taxon>
        <taxon>Viridiplantae</taxon>
        <taxon>Streptophyta</taxon>
        <taxon>Embryophyta</taxon>
        <taxon>Tracheophyta</taxon>
        <taxon>Spermatophyta</taxon>
        <taxon>Magnoliopsida</taxon>
        <taxon>eudicotyledons</taxon>
        <taxon>Gunneridae</taxon>
        <taxon>Pentapetalae</taxon>
        <taxon>asterids</taxon>
        <taxon>campanulids</taxon>
        <taxon>Asterales</taxon>
        <taxon>Asteraceae</taxon>
        <taxon>Carduoideae</taxon>
        <taxon>Cardueae</taxon>
        <taxon>Centaureinae</taxon>
        <taxon>Centaurea</taxon>
    </lineage>
</organism>
<dbReference type="Pfam" id="PF00665">
    <property type="entry name" value="rve"/>
    <property type="match status" value="1"/>
</dbReference>
<keyword evidence="1" id="KW-0378">Hydrolase</keyword>
<evidence type="ECO:0000256" key="1">
    <source>
        <dbReference type="ARBA" id="ARBA00022670"/>
    </source>
</evidence>
<accession>A0AA38TE75</accession>
<dbReference type="Pfam" id="PF25597">
    <property type="entry name" value="SH3_retrovirus"/>
    <property type="match status" value="1"/>
</dbReference>
<dbReference type="Pfam" id="PF22936">
    <property type="entry name" value="Pol_BBD"/>
    <property type="match status" value="1"/>
</dbReference>
<feature type="region of interest" description="Disordered" evidence="2">
    <location>
        <begin position="269"/>
        <end position="297"/>
    </location>
</feature>
<evidence type="ECO:0000256" key="2">
    <source>
        <dbReference type="SAM" id="MobiDB-lite"/>
    </source>
</evidence>
<dbReference type="GO" id="GO:0008270">
    <property type="term" value="F:zinc ion binding"/>
    <property type="evidence" value="ECO:0007669"/>
    <property type="project" value="InterPro"/>
</dbReference>
<dbReference type="Pfam" id="PF13976">
    <property type="entry name" value="gag_pre-integrs"/>
    <property type="match status" value="1"/>
</dbReference>
<protein>
    <recommendedName>
        <fullName evidence="3">Integrase catalytic domain-containing protein</fullName>
    </recommendedName>
</protein>
<dbReference type="SUPFAM" id="SSF53098">
    <property type="entry name" value="Ribonuclease H-like"/>
    <property type="match status" value="1"/>
</dbReference>
<dbReference type="InterPro" id="IPR036397">
    <property type="entry name" value="RNaseH_sf"/>
</dbReference>